<evidence type="ECO:0000313" key="2">
    <source>
        <dbReference type="Proteomes" id="UP001610861"/>
    </source>
</evidence>
<keyword evidence="2" id="KW-1185">Reference proteome</keyword>
<accession>A0ABW7QES8</accession>
<name>A0ABW7QES8_9MICO</name>
<evidence type="ECO:0000313" key="1">
    <source>
        <dbReference type="EMBL" id="MFH8253260.1"/>
    </source>
</evidence>
<gene>
    <name evidence="1" type="ORF">ACH3VR_23035</name>
</gene>
<organism evidence="1 2">
    <name type="scientific">Microbacterium alkaliflavum</name>
    <dbReference type="NCBI Taxonomy" id="3248839"/>
    <lineage>
        <taxon>Bacteria</taxon>
        <taxon>Bacillati</taxon>
        <taxon>Actinomycetota</taxon>
        <taxon>Actinomycetes</taxon>
        <taxon>Micrococcales</taxon>
        <taxon>Microbacteriaceae</taxon>
        <taxon>Microbacterium</taxon>
    </lineage>
</organism>
<reference evidence="1 2" key="1">
    <citation type="submission" date="2024-09" db="EMBL/GenBank/DDBJ databases">
        <authorList>
            <person name="Pan X."/>
        </authorList>
    </citation>
    <scope>NUCLEOTIDE SEQUENCE [LARGE SCALE GENOMIC DNA]</scope>
    <source>
        <strain evidence="1 2">B2969</strain>
    </source>
</reference>
<sequence>MKRGAWIVLVGGAVAGLAAGALLWGQAATAPPPITAFPPWYPAEDTHGDPPFVDYEAHIPCAIDPAPDPDCQRVKFGLVLYRDPATGEPTSYAMSILRVGVSDEREYHEGAWHVASGTALDPDATAYRLDGVPEHLRHYWAVGDDILLILDGDGMPRVGEAGYSYTLDSIPIRTGDSR</sequence>
<dbReference type="Proteomes" id="UP001610861">
    <property type="component" value="Unassembled WGS sequence"/>
</dbReference>
<dbReference type="EMBL" id="JBIQWL010000020">
    <property type="protein sequence ID" value="MFH8253260.1"/>
    <property type="molecule type" value="Genomic_DNA"/>
</dbReference>
<comment type="caution">
    <text evidence="1">The sequence shown here is derived from an EMBL/GenBank/DDBJ whole genome shotgun (WGS) entry which is preliminary data.</text>
</comment>
<proteinExistence type="predicted"/>
<protein>
    <submittedName>
        <fullName evidence="1">Uncharacterized protein</fullName>
    </submittedName>
</protein>
<dbReference type="RefSeq" id="WP_397558685.1">
    <property type="nucleotide sequence ID" value="NZ_JBIQWL010000020.1"/>
</dbReference>
<dbReference type="Gene3D" id="2.40.128.640">
    <property type="match status" value="1"/>
</dbReference>